<dbReference type="Proteomes" id="UP000284605">
    <property type="component" value="Unassembled WGS sequence"/>
</dbReference>
<comment type="caution">
    <text evidence="1">The sequence shown here is derived from an EMBL/GenBank/DDBJ whole genome shotgun (WGS) entry which is preliminary data.</text>
</comment>
<organism evidence="1 2">
    <name type="scientific">Oleomonas cavernae</name>
    <dbReference type="NCBI Taxonomy" id="2320859"/>
    <lineage>
        <taxon>Bacteria</taxon>
        <taxon>Pseudomonadati</taxon>
        <taxon>Pseudomonadota</taxon>
        <taxon>Alphaproteobacteria</taxon>
        <taxon>Acetobacterales</taxon>
        <taxon>Acetobacteraceae</taxon>
        <taxon>Oleomonas</taxon>
    </lineage>
</organism>
<gene>
    <name evidence="1" type="ORF">D3874_26605</name>
</gene>
<keyword evidence="2" id="KW-1185">Reference proteome</keyword>
<name>A0A418VU42_9PROT</name>
<sequence>MLPHGQERLDHGSASIPGEFKMASDLTIKRGTKTDPADVAKIDKSKLGILLAKPPQTETEGQAMYSGYTQCPWCGHVGWTVGLDTNYYVDIVCGACGGYFRA</sequence>
<accession>A0A418VU42</accession>
<protein>
    <submittedName>
        <fullName evidence="1">Uncharacterized protein</fullName>
    </submittedName>
</protein>
<evidence type="ECO:0000313" key="2">
    <source>
        <dbReference type="Proteomes" id="UP000284605"/>
    </source>
</evidence>
<reference evidence="1 2" key="1">
    <citation type="submission" date="2018-09" db="EMBL/GenBank/DDBJ databases">
        <authorList>
            <person name="Zhu H."/>
        </authorList>
    </citation>
    <scope>NUCLEOTIDE SEQUENCE [LARGE SCALE GENOMIC DNA]</scope>
    <source>
        <strain evidence="1 2">K1W22B-8</strain>
    </source>
</reference>
<proteinExistence type="predicted"/>
<dbReference type="AlphaFoldDB" id="A0A418VU42"/>
<evidence type="ECO:0000313" key="1">
    <source>
        <dbReference type="EMBL" id="RJF80672.1"/>
    </source>
</evidence>
<dbReference type="EMBL" id="QYUK01000016">
    <property type="protein sequence ID" value="RJF80672.1"/>
    <property type="molecule type" value="Genomic_DNA"/>
</dbReference>